<keyword evidence="2" id="KW-0378">Hydrolase</keyword>
<dbReference type="RefSeq" id="WP_338246733.1">
    <property type="nucleotide sequence ID" value="NZ_BSRI01000001.1"/>
</dbReference>
<comment type="caution">
    <text evidence="2">The sequence shown here is derived from an EMBL/GenBank/DDBJ whole genome shotgun (WGS) entry which is preliminary data.</text>
</comment>
<keyword evidence="3" id="KW-1185">Reference proteome</keyword>
<organism evidence="2 3">
    <name type="scientific">Dictyobacter halimunensis</name>
    <dbReference type="NCBI Taxonomy" id="3026934"/>
    <lineage>
        <taxon>Bacteria</taxon>
        <taxon>Bacillati</taxon>
        <taxon>Chloroflexota</taxon>
        <taxon>Ktedonobacteria</taxon>
        <taxon>Ktedonobacterales</taxon>
        <taxon>Dictyobacteraceae</taxon>
        <taxon>Dictyobacter</taxon>
    </lineage>
</organism>
<gene>
    <name evidence="2" type="ORF">KDH_01150</name>
</gene>
<proteinExistence type="predicted"/>
<dbReference type="PROSITE" id="PS51318">
    <property type="entry name" value="TAT"/>
    <property type="match status" value="1"/>
</dbReference>
<protein>
    <submittedName>
        <fullName evidence="2">Alpha/beta hydrolase</fullName>
    </submittedName>
</protein>
<dbReference type="EMBL" id="BSRI01000001">
    <property type="protein sequence ID" value="GLV53260.1"/>
    <property type="molecule type" value="Genomic_DNA"/>
</dbReference>
<evidence type="ECO:0000313" key="3">
    <source>
        <dbReference type="Proteomes" id="UP001344906"/>
    </source>
</evidence>
<dbReference type="InterPro" id="IPR006311">
    <property type="entry name" value="TAT_signal"/>
</dbReference>
<sequence length="304" mass="31757">MSFERDHSTASSDGEPAFPARSTRRRFLSYLGAGAVGTALASGTQTLSTLTAQAATHQGATQVARFTPSGSASGVNVVLVHGFWADGSSFSRIIPLVLAAGHTVFAVQLPLTTSLADDITTTLGVLGQLQGPTVLVGHSYGGAVVTNAGAQSPNVSALVYASAFAPDLGESVGQYPPGSAIPNLYQVTYPNNMGTFVYIKQQLFHESFAQDVDPLEASLMATVQKPANAAIFGNSTTAVAWKALPSWYLISENDRMIPPSLQQMFASRMKAKTISIPSSHSSIVSHPVAVFGLIQEAANVSVTK</sequence>
<dbReference type="InterPro" id="IPR029058">
    <property type="entry name" value="AB_hydrolase_fold"/>
</dbReference>
<accession>A0ABQ6FKD1</accession>
<evidence type="ECO:0000313" key="2">
    <source>
        <dbReference type="EMBL" id="GLV53260.1"/>
    </source>
</evidence>
<dbReference type="InterPro" id="IPR000073">
    <property type="entry name" value="AB_hydrolase_1"/>
</dbReference>
<name>A0ABQ6FKD1_9CHLR</name>
<dbReference type="GO" id="GO:0016787">
    <property type="term" value="F:hydrolase activity"/>
    <property type="evidence" value="ECO:0007669"/>
    <property type="project" value="UniProtKB-KW"/>
</dbReference>
<dbReference type="Pfam" id="PF12697">
    <property type="entry name" value="Abhydrolase_6"/>
    <property type="match status" value="1"/>
</dbReference>
<dbReference type="PANTHER" id="PTHR37017">
    <property type="entry name" value="AB HYDROLASE-1 DOMAIN-CONTAINING PROTEIN-RELATED"/>
    <property type="match status" value="1"/>
</dbReference>
<dbReference type="Proteomes" id="UP001344906">
    <property type="component" value="Unassembled WGS sequence"/>
</dbReference>
<reference evidence="2 3" key="1">
    <citation type="submission" date="2023-02" db="EMBL/GenBank/DDBJ databases">
        <title>Dictyobacter halimunensis sp. nov., a new member of the class Ktedonobacteria from forest soil in a geothermal area.</title>
        <authorList>
            <person name="Rachmania M.K."/>
            <person name="Ningsih F."/>
            <person name="Sakai Y."/>
            <person name="Yabe S."/>
            <person name="Yokota A."/>
            <person name="Sjamsuridzal W."/>
        </authorList>
    </citation>
    <scope>NUCLEOTIDE SEQUENCE [LARGE SCALE GENOMIC DNA]</scope>
    <source>
        <strain evidence="2 3">S3.2.2.5</strain>
    </source>
</reference>
<feature type="domain" description="AB hydrolase-1" evidence="1">
    <location>
        <begin position="77"/>
        <end position="291"/>
    </location>
</feature>
<dbReference type="SUPFAM" id="SSF53474">
    <property type="entry name" value="alpha/beta-Hydrolases"/>
    <property type="match status" value="1"/>
</dbReference>
<dbReference type="Gene3D" id="3.40.50.1820">
    <property type="entry name" value="alpha/beta hydrolase"/>
    <property type="match status" value="1"/>
</dbReference>
<evidence type="ECO:0000259" key="1">
    <source>
        <dbReference type="Pfam" id="PF12697"/>
    </source>
</evidence>
<dbReference type="PANTHER" id="PTHR37017:SF11">
    <property type="entry name" value="ESTERASE_LIPASE_THIOESTERASE DOMAIN-CONTAINING PROTEIN"/>
    <property type="match status" value="1"/>
</dbReference>
<dbReference type="InterPro" id="IPR052897">
    <property type="entry name" value="Sec-Metab_Biosynth_Hydrolase"/>
</dbReference>